<dbReference type="InterPro" id="IPR051454">
    <property type="entry name" value="RNA/ubiquinone_mod_enzymes"/>
</dbReference>
<dbReference type="Pfam" id="PF01136">
    <property type="entry name" value="Peptidase_U32"/>
    <property type="match status" value="1"/>
</dbReference>
<keyword evidence="2" id="KW-1185">Reference proteome</keyword>
<gene>
    <name evidence="1" type="ORF">N2K84_03215</name>
</gene>
<dbReference type="AlphaFoldDB" id="A0AA41Y4K6"/>
<dbReference type="EMBL" id="JAPAAF010000003">
    <property type="protein sequence ID" value="MCW0481725.1"/>
    <property type="molecule type" value="Genomic_DNA"/>
</dbReference>
<comment type="caution">
    <text evidence="1">The sequence shown here is derived from an EMBL/GenBank/DDBJ whole genome shotgun (WGS) entry which is preliminary data.</text>
</comment>
<protein>
    <submittedName>
        <fullName evidence="1">U32 family peptidase</fullName>
    </submittedName>
</protein>
<sequence length="661" mass="75344">MGQNKPELLLPAGNVESFRAAIRGGANAVYLGLKQFNARARANNFTENQLPAILQEAHRNKVKVYVTLNTVIKNPEIDKLLDFLFYLEKVGVDAIIVQDWGVYDLARQYFPKLAIHASTQMGTHNSQGVTFAARLGLSRVVLARELTMPELEKIARQPACELEVFIHGALCYSFSGQCFFSSYVGGRGANRGLCSQPCRMVYQDSQQQKYLFNLKDNQQLPNLPRMAELGIHSLKVEGRMKSADYVFRVAAAYRLALDHPERTVEAEEMLQLDFGRAKTNYFLGNDVKEAIADTSNTGIPVGTIIRVNRDEITFVSDHELKNGDRLRILQAKTQETCNVKLEDVWEESGCYSFTHEGKEKLSAGDEVFWIGRREQSFPSRLPNVPAPTARLPLHQKKAIKQKLSVGSQAAKPCLFVRIDSPDWLNTIRLTDVDGLILSFGRHELEKFDFSSPVIQQNRYKIHLELPKFIAEGQLPAWERLLQKAEESGIRQFFISHLSQKLFFSKDSQVCCNEQVYVYNDAAARFLSTQKIKGFCYPVENDFDNLKAMQRKDGFVLLHTLPELFYSRMPVGLDDAGNHFKDNFNKTYSKLTHDGITLVIPDRPVNLFQYKEQLLREGFRNFMIDLKHEQPSKNLIKRLLLKYRAGEPVQPSTIFNFKKGLQ</sequence>
<reference evidence="1" key="1">
    <citation type="submission" date="2022-10" db="EMBL/GenBank/DDBJ databases">
        <title>Gaoshiqiia sediminis gen. nov., sp. nov., isolated from coastal sediment.</title>
        <authorList>
            <person name="Yu W.X."/>
            <person name="Mu D.S."/>
            <person name="Du J.Z."/>
            <person name="Liang Y.Q."/>
        </authorList>
    </citation>
    <scope>NUCLEOTIDE SEQUENCE</scope>
    <source>
        <strain evidence="1">A06</strain>
    </source>
</reference>
<dbReference type="InterPro" id="IPR001539">
    <property type="entry name" value="Peptidase_U32"/>
</dbReference>
<evidence type="ECO:0000313" key="1">
    <source>
        <dbReference type="EMBL" id="MCW0481725.1"/>
    </source>
</evidence>
<dbReference type="Proteomes" id="UP001163821">
    <property type="component" value="Unassembled WGS sequence"/>
</dbReference>
<organism evidence="1 2">
    <name type="scientific">Gaoshiqia sediminis</name>
    <dbReference type="NCBI Taxonomy" id="2986998"/>
    <lineage>
        <taxon>Bacteria</taxon>
        <taxon>Pseudomonadati</taxon>
        <taxon>Bacteroidota</taxon>
        <taxon>Bacteroidia</taxon>
        <taxon>Marinilabiliales</taxon>
        <taxon>Prolixibacteraceae</taxon>
        <taxon>Gaoshiqia</taxon>
    </lineage>
</organism>
<evidence type="ECO:0000313" key="2">
    <source>
        <dbReference type="Proteomes" id="UP001163821"/>
    </source>
</evidence>
<dbReference type="PANTHER" id="PTHR30217">
    <property type="entry name" value="PEPTIDASE U32 FAMILY"/>
    <property type="match status" value="1"/>
</dbReference>
<proteinExistence type="predicted"/>
<dbReference type="PANTHER" id="PTHR30217:SF10">
    <property type="entry name" value="23S RRNA 5-HYDROXYCYTIDINE C2501 SYNTHASE"/>
    <property type="match status" value="1"/>
</dbReference>
<name>A0AA41Y4K6_9BACT</name>
<dbReference type="RefSeq" id="WP_282590335.1">
    <property type="nucleotide sequence ID" value="NZ_JAPAAF010000003.1"/>
</dbReference>
<accession>A0AA41Y4K6</accession>